<protein>
    <submittedName>
        <fullName evidence="1">Uncharacterized protein</fullName>
    </submittedName>
</protein>
<proteinExistence type="predicted"/>
<keyword evidence="2" id="KW-1185">Reference proteome</keyword>
<gene>
    <name evidence="1" type="ORF">MLIT_28000</name>
</gene>
<evidence type="ECO:0000313" key="1">
    <source>
        <dbReference type="EMBL" id="BBY17208.1"/>
    </source>
</evidence>
<sequence length="49" mass="5443">MWEVYWSERGGCLPGGKLPEGDFEAVVHTDGMPNGRDYTVRGMKTGEII</sequence>
<organism evidence="1 2">
    <name type="scientific">Mycolicibacterium litorale</name>
    <dbReference type="NCBI Taxonomy" id="758802"/>
    <lineage>
        <taxon>Bacteria</taxon>
        <taxon>Bacillati</taxon>
        <taxon>Actinomycetota</taxon>
        <taxon>Actinomycetes</taxon>
        <taxon>Mycobacteriales</taxon>
        <taxon>Mycobacteriaceae</taxon>
        <taxon>Mycolicibacterium</taxon>
    </lineage>
</organism>
<reference evidence="1 2" key="1">
    <citation type="journal article" date="2019" name="Emerg. Microbes Infect.">
        <title>Comprehensive subspecies identification of 175 nontuberculous mycobacteria species based on 7547 genomic profiles.</title>
        <authorList>
            <person name="Matsumoto Y."/>
            <person name="Kinjo T."/>
            <person name="Motooka D."/>
            <person name="Nabeya D."/>
            <person name="Jung N."/>
            <person name="Uechi K."/>
            <person name="Horii T."/>
            <person name="Iida T."/>
            <person name="Fujita J."/>
            <person name="Nakamura S."/>
        </authorList>
    </citation>
    <scope>NUCLEOTIDE SEQUENCE [LARGE SCALE GENOMIC DNA]</scope>
    <source>
        <strain evidence="1 2">JCM 17423</strain>
    </source>
</reference>
<dbReference type="Proteomes" id="UP000466607">
    <property type="component" value="Chromosome"/>
</dbReference>
<evidence type="ECO:0000313" key="2">
    <source>
        <dbReference type="Proteomes" id="UP000466607"/>
    </source>
</evidence>
<dbReference type="EMBL" id="AP022586">
    <property type="protein sequence ID" value="BBY17208.1"/>
    <property type="molecule type" value="Genomic_DNA"/>
</dbReference>
<dbReference type="AlphaFoldDB" id="A0AAD1IT32"/>
<name>A0AAD1IT32_9MYCO</name>
<accession>A0AAD1IT32</accession>